<dbReference type="NCBIfam" id="TIGR00071">
    <property type="entry name" value="hisT_truA"/>
    <property type="match status" value="1"/>
</dbReference>
<name>A0ABM1MQJ2_NICVS</name>
<proteinExistence type="inferred from homology"/>
<dbReference type="Gene3D" id="3.30.70.580">
    <property type="entry name" value="Pseudouridine synthase I, catalytic domain, N-terminal subdomain"/>
    <property type="match status" value="1"/>
</dbReference>
<evidence type="ECO:0000256" key="4">
    <source>
        <dbReference type="SAM" id="MobiDB-lite"/>
    </source>
</evidence>
<dbReference type="InterPro" id="IPR020103">
    <property type="entry name" value="PsdUridine_synth_cat_dom_sf"/>
</dbReference>
<evidence type="ECO:0000256" key="2">
    <source>
        <dbReference type="ARBA" id="ARBA00022694"/>
    </source>
</evidence>
<feature type="domain" description="Pseudouridine synthase I TruA alpha/beta" evidence="5">
    <location>
        <begin position="218"/>
        <end position="321"/>
    </location>
</feature>
<comment type="similarity">
    <text evidence="1">Belongs to the tRNA pseudouridine synthase TruA family.</text>
</comment>
<protein>
    <submittedName>
        <fullName evidence="7">tRNA pseudouridine synthase A, mitochondrial isoform X2</fullName>
    </submittedName>
</protein>
<dbReference type="InterPro" id="IPR020097">
    <property type="entry name" value="PsdUridine_synth_TruA_a/b_dom"/>
</dbReference>
<dbReference type="Gene3D" id="3.30.70.660">
    <property type="entry name" value="Pseudouridine synthase I, catalytic domain, C-terminal subdomain"/>
    <property type="match status" value="1"/>
</dbReference>
<keyword evidence="3" id="KW-0413">Isomerase</keyword>
<dbReference type="RefSeq" id="XP_017776842.1">
    <property type="nucleotide sequence ID" value="XM_017921353.1"/>
</dbReference>
<dbReference type="Pfam" id="PF01416">
    <property type="entry name" value="PseudoU_synth_1"/>
    <property type="match status" value="1"/>
</dbReference>
<dbReference type="CDD" id="cd02568">
    <property type="entry name" value="PseudoU_synth_PUS1_PUS2"/>
    <property type="match status" value="1"/>
</dbReference>
<accession>A0ABM1MQJ2</accession>
<gene>
    <name evidence="7" type="primary">LOC108562863</name>
</gene>
<dbReference type="SUPFAM" id="SSF55120">
    <property type="entry name" value="Pseudouridine synthase"/>
    <property type="match status" value="1"/>
</dbReference>
<organism evidence="6 7">
    <name type="scientific">Nicrophorus vespilloides</name>
    <name type="common">Boreal carrion beetle</name>
    <dbReference type="NCBI Taxonomy" id="110193"/>
    <lineage>
        <taxon>Eukaryota</taxon>
        <taxon>Metazoa</taxon>
        <taxon>Ecdysozoa</taxon>
        <taxon>Arthropoda</taxon>
        <taxon>Hexapoda</taxon>
        <taxon>Insecta</taxon>
        <taxon>Pterygota</taxon>
        <taxon>Neoptera</taxon>
        <taxon>Endopterygota</taxon>
        <taxon>Coleoptera</taxon>
        <taxon>Polyphaga</taxon>
        <taxon>Staphyliniformia</taxon>
        <taxon>Silphidae</taxon>
        <taxon>Nicrophorinae</taxon>
        <taxon>Nicrophorus</taxon>
    </lineage>
</organism>
<dbReference type="Proteomes" id="UP000695000">
    <property type="component" value="Unplaced"/>
</dbReference>
<sequence length="419" mass="48648">MRNETINRKDLTNNYSALSMSEIKNTIRKARYDGRTKKRKWEDRRADQGAGLDMKQARTEPFERVKRRKFAVLMAYSGVNFYGMQRNPQMPTIEESFFNALLKADFITQDGYNQVQTVQFQRAARTDKGVSAARQIISMKLPEAFEIEKVNEHLPETIRVFGSRRVTKGFNSKVQCDARTYMYMLPTVAFAPFDEEVSQETYTLSDDRYEKIKALLGKFVGTKNFHNYTSKKRYNDPSASRYIMSFTCDPPIKINGVEFVVVKVKGQSFMLHQIRKMVGITLAVIRGHTTEETFDKSFLKEKVNVPRAPGLGLVLEYVHYDRYNARYGSDHDKLLWEEENETVEAFKKKYIYPTIVDTEIKDKAMIDWLTCLMIHRYDIPDETEANDDESVESGDEVEVQKKDEDNISDNDGNKISENK</sequence>
<feature type="compositionally biased region" description="Basic and acidic residues" evidence="4">
    <location>
        <begin position="398"/>
        <end position="419"/>
    </location>
</feature>
<dbReference type="GeneID" id="108562863"/>
<dbReference type="InterPro" id="IPR020094">
    <property type="entry name" value="TruA/RsuA/RluB/E/F_N"/>
</dbReference>
<evidence type="ECO:0000313" key="6">
    <source>
        <dbReference type="Proteomes" id="UP000695000"/>
    </source>
</evidence>
<dbReference type="PANTHER" id="PTHR11142">
    <property type="entry name" value="PSEUDOURIDYLATE SYNTHASE"/>
    <property type="match status" value="1"/>
</dbReference>
<evidence type="ECO:0000256" key="3">
    <source>
        <dbReference type="ARBA" id="ARBA00023235"/>
    </source>
</evidence>
<feature type="region of interest" description="Disordered" evidence="4">
    <location>
        <begin position="382"/>
        <end position="419"/>
    </location>
</feature>
<dbReference type="InterPro" id="IPR001406">
    <property type="entry name" value="PsdUridine_synth_TruA"/>
</dbReference>
<dbReference type="InterPro" id="IPR041708">
    <property type="entry name" value="PUS1/PUS2-like"/>
</dbReference>
<evidence type="ECO:0000313" key="7">
    <source>
        <dbReference type="RefSeq" id="XP_017776842.1"/>
    </source>
</evidence>
<dbReference type="HAMAP" id="MF_00171">
    <property type="entry name" value="TruA"/>
    <property type="match status" value="1"/>
</dbReference>
<dbReference type="InterPro" id="IPR020095">
    <property type="entry name" value="PsdUridine_synth_TruA_C"/>
</dbReference>
<keyword evidence="6" id="KW-1185">Reference proteome</keyword>
<keyword evidence="2" id="KW-0819">tRNA processing</keyword>
<reference evidence="7" key="1">
    <citation type="submission" date="2025-08" db="UniProtKB">
        <authorList>
            <consortium name="RefSeq"/>
        </authorList>
    </citation>
    <scope>IDENTIFICATION</scope>
    <source>
        <tissue evidence="7">Whole Larva</tissue>
    </source>
</reference>
<evidence type="ECO:0000256" key="1">
    <source>
        <dbReference type="ARBA" id="ARBA00009375"/>
    </source>
</evidence>
<dbReference type="PANTHER" id="PTHR11142:SF4">
    <property type="entry name" value="PSEUDOURIDYLATE SYNTHASE 1 HOMOLOG"/>
    <property type="match status" value="1"/>
</dbReference>
<evidence type="ECO:0000259" key="5">
    <source>
        <dbReference type="Pfam" id="PF01416"/>
    </source>
</evidence>
<feature type="compositionally biased region" description="Acidic residues" evidence="4">
    <location>
        <begin position="382"/>
        <end position="397"/>
    </location>
</feature>